<gene>
    <name evidence="1" type="ORF">GA0070564_102476</name>
</gene>
<dbReference type="NCBIfam" id="TIGR03544">
    <property type="entry name" value="DivI1A_domain"/>
    <property type="match status" value="1"/>
</dbReference>
<name>A0A1C4WSG7_9ACTN</name>
<proteinExistence type="predicted"/>
<keyword evidence="2" id="KW-1185">Reference proteome</keyword>
<dbReference type="STRING" id="262898.GA0070564_102476"/>
<dbReference type="InterPro" id="IPR019933">
    <property type="entry name" value="DivIVA_domain"/>
</dbReference>
<organism evidence="1 2">
    <name type="scientific">Micromonospora mirobrigensis</name>
    <dbReference type="NCBI Taxonomy" id="262898"/>
    <lineage>
        <taxon>Bacteria</taxon>
        <taxon>Bacillati</taxon>
        <taxon>Actinomycetota</taxon>
        <taxon>Actinomycetes</taxon>
        <taxon>Micromonosporales</taxon>
        <taxon>Micromonosporaceae</taxon>
        <taxon>Micromonospora</taxon>
    </lineage>
</organism>
<protein>
    <submittedName>
        <fullName evidence="1">DivIVA domain-containing protein</fullName>
    </submittedName>
</protein>
<evidence type="ECO:0000313" key="1">
    <source>
        <dbReference type="EMBL" id="SCE99114.1"/>
    </source>
</evidence>
<dbReference type="OrthoDB" id="3394784at2"/>
<dbReference type="RefSeq" id="WP_091606030.1">
    <property type="nucleotide sequence ID" value="NZ_FMCX01000002.1"/>
</dbReference>
<accession>A0A1C4WSG7</accession>
<dbReference type="EMBL" id="FMCX01000002">
    <property type="protein sequence ID" value="SCE99114.1"/>
    <property type="molecule type" value="Genomic_DNA"/>
</dbReference>
<dbReference type="Gene3D" id="6.10.250.660">
    <property type="match status" value="1"/>
</dbReference>
<reference evidence="2" key="1">
    <citation type="submission" date="2016-06" db="EMBL/GenBank/DDBJ databases">
        <authorList>
            <person name="Varghese N."/>
            <person name="Submissions Spin"/>
        </authorList>
    </citation>
    <scope>NUCLEOTIDE SEQUENCE [LARGE SCALE GENOMIC DNA]</scope>
    <source>
        <strain evidence="2">DSM 44830</strain>
    </source>
</reference>
<sequence>MTIRNGTAYPSLLPWQVGERRFKPAGLGRRGLDPAEVYAFLDRVAVDFAAVHAALAASRREVALARLALVRSSREATR</sequence>
<evidence type="ECO:0000313" key="2">
    <source>
        <dbReference type="Proteomes" id="UP000199504"/>
    </source>
</evidence>
<dbReference type="Proteomes" id="UP000199504">
    <property type="component" value="Unassembled WGS sequence"/>
</dbReference>
<dbReference type="AlphaFoldDB" id="A0A1C4WSG7"/>